<protein>
    <submittedName>
        <fullName evidence="2">Uncharacterized protein</fullName>
    </submittedName>
</protein>
<sequence length="268" mass="29592">MEKSLHSTSAHDKNATAQITAPNSSIQQMQHPNQLDASVPSGATNQQSTQAIIQRAKDVMVRAKTFSEGHRPIPARFQYTAAHRAEARVLMNKLETIHHRVKTVSEQTEDIQSSLDKDTVAAMAKAHREHEEVVKLLDQARSVSIMPQRRGLEHLELDNSESQRRTASVKNPFRNQRLAPSRLLPPGPTNSIPGVGMRQVPVSSLDTQPQDAAITPANSAPMAQATDTETGNTSGFMMQKPVACKINSSRRNRMLEQQHKQTGCCKPM</sequence>
<reference evidence="2 3" key="2">
    <citation type="journal article" date="2013" name="PLoS Genet.">
        <title>Comparative genome structure, secondary metabolite, and effector coding capacity across Cochliobolus pathogens.</title>
        <authorList>
            <person name="Condon B.J."/>
            <person name="Leng Y."/>
            <person name="Wu D."/>
            <person name="Bushley K.E."/>
            <person name="Ohm R.A."/>
            <person name="Otillar R."/>
            <person name="Martin J."/>
            <person name="Schackwitz W."/>
            <person name="Grimwood J."/>
            <person name="MohdZainudin N."/>
            <person name="Xue C."/>
            <person name="Wang R."/>
            <person name="Manning V.A."/>
            <person name="Dhillon B."/>
            <person name="Tu Z.J."/>
            <person name="Steffenson B.J."/>
            <person name="Salamov A."/>
            <person name="Sun H."/>
            <person name="Lowry S."/>
            <person name="LaButti K."/>
            <person name="Han J."/>
            <person name="Copeland A."/>
            <person name="Lindquist E."/>
            <person name="Barry K."/>
            <person name="Schmutz J."/>
            <person name="Baker S.E."/>
            <person name="Ciuffetti L.M."/>
            <person name="Grigoriev I.V."/>
            <person name="Zhong S."/>
            <person name="Turgeon B.G."/>
        </authorList>
    </citation>
    <scope>NUCLEOTIDE SEQUENCE [LARGE SCALE GENOMIC DNA]</scope>
    <source>
        <strain evidence="3">28A</strain>
    </source>
</reference>
<dbReference type="HOGENOM" id="CLU_1038865_0_0_1"/>
<reference evidence="2 3" key="1">
    <citation type="journal article" date="2012" name="PLoS Pathog.">
        <title>Diverse lifestyles and strategies of plant pathogenesis encoded in the genomes of eighteen Dothideomycetes fungi.</title>
        <authorList>
            <person name="Ohm R.A."/>
            <person name="Feau N."/>
            <person name="Henrissat B."/>
            <person name="Schoch C.L."/>
            <person name="Horwitz B.A."/>
            <person name="Barry K.W."/>
            <person name="Condon B.J."/>
            <person name="Copeland A.C."/>
            <person name="Dhillon B."/>
            <person name="Glaser F."/>
            <person name="Hesse C.N."/>
            <person name="Kosti I."/>
            <person name="LaButti K."/>
            <person name="Lindquist E.A."/>
            <person name="Lucas S."/>
            <person name="Salamov A.A."/>
            <person name="Bradshaw R.E."/>
            <person name="Ciuffetti L."/>
            <person name="Hamelin R.C."/>
            <person name="Kema G.H.J."/>
            <person name="Lawrence C."/>
            <person name="Scott J.A."/>
            <person name="Spatafora J.W."/>
            <person name="Turgeon B.G."/>
            <person name="de Wit P.J.G.M."/>
            <person name="Zhong S."/>
            <person name="Goodwin S.B."/>
            <person name="Grigoriev I.V."/>
        </authorList>
    </citation>
    <scope>NUCLEOTIDE SEQUENCE [LARGE SCALE GENOMIC DNA]</scope>
    <source>
        <strain evidence="3">28A</strain>
    </source>
</reference>
<accession>R0J577</accession>
<dbReference type="GeneID" id="19402125"/>
<dbReference type="Proteomes" id="UP000016935">
    <property type="component" value="Unassembled WGS sequence"/>
</dbReference>
<dbReference type="AlphaFoldDB" id="R0J577"/>
<name>R0J577_EXST2</name>
<evidence type="ECO:0000256" key="1">
    <source>
        <dbReference type="SAM" id="MobiDB-lite"/>
    </source>
</evidence>
<evidence type="ECO:0000313" key="3">
    <source>
        <dbReference type="Proteomes" id="UP000016935"/>
    </source>
</evidence>
<feature type="region of interest" description="Disordered" evidence="1">
    <location>
        <begin position="27"/>
        <end position="50"/>
    </location>
</feature>
<dbReference type="RefSeq" id="XP_008020123.1">
    <property type="nucleotide sequence ID" value="XM_008021932.1"/>
</dbReference>
<proteinExistence type="predicted"/>
<dbReference type="EMBL" id="KB908481">
    <property type="protein sequence ID" value="EOA92055.1"/>
    <property type="molecule type" value="Genomic_DNA"/>
</dbReference>
<keyword evidence="3" id="KW-1185">Reference proteome</keyword>
<organism evidence="2 3">
    <name type="scientific">Exserohilum turcicum (strain 28A)</name>
    <name type="common">Northern leaf blight fungus</name>
    <name type="synonym">Setosphaeria turcica</name>
    <dbReference type="NCBI Taxonomy" id="671987"/>
    <lineage>
        <taxon>Eukaryota</taxon>
        <taxon>Fungi</taxon>
        <taxon>Dikarya</taxon>
        <taxon>Ascomycota</taxon>
        <taxon>Pezizomycotina</taxon>
        <taxon>Dothideomycetes</taxon>
        <taxon>Pleosporomycetidae</taxon>
        <taxon>Pleosporales</taxon>
        <taxon>Pleosporineae</taxon>
        <taxon>Pleosporaceae</taxon>
        <taxon>Exserohilum</taxon>
    </lineage>
</organism>
<evidence type="ECO:0000313" key="2">
    <source>
        <dbReference type="EMBL" id="EOA92055.1"/>
    </source>
</evidence>
<gene>
    <name evidence="2" type="ORF">SETTUDRAFT_18710</name>
</gene>